<dbReference type="AlphaFoldDB" id="A0AB94IZ41"/>
<keyword evidence="2" id="KW-1185">Reference proteome</keyword>
<evidence type="ECO:0000313" key="2">
    <source>
        <dbReference type="Proteomes" id="UP000008957"/>
    </source>
</evidence>
<dbReference type="Proteomes" id="UP000008957">
    <property type="component" value="Chromosome"/>
</dbReference>
<accession>A0AB94IZ41</accession>
<reference evidence="2" key="1">
    <citation type="submission" date="2010-03" db="EMBL/GenBank/DDBJ databases">
        <title>The genome sequence of Synergistetes sp. SGP1.</title>
        <authorList>
            <consortium name="metaHIT consortium -- http://www.metahit.eu/"/>
            <person name="Pajon A."/>
            <person name="Turner K."/>
            <person name="Parkhill J."/>
            <person name="Wade W."/>
            <person name="Vartoukian S."/>
        </authorList>
    </citation>
    <scope>NUCLEOTIDE SEQUENCE [LARGE SCALE GENOMIC DNA]</scope>
    <source>
        <strain evidence="2">SGP1</strain>
    </source>
</reference>
<evidence type="ECO:0000313" key="1">
    <source>
        <dbReference type="EMBL" id="CBL29041.1"/>
    </source>
</evidence>
<proteinExistence type="predicted"/>
<gene>
    <name evidence="1" type="ORF">SY1_24120</name>
</gene>
<name>A0AB94IZ41_9BACT</name>
<protein>
    <submittedName>
        <fullName evidence="1">Uncharacterized protein</fullName>
    </submittedName>
</protein>
<organism evidence="1 2">
    <name type="scientific">Fretibacterium fastidiosum</name>
    <dbReference type="NCBI Taxonomy" id="651822"/>
    <lineage>
        <taxon>Bacteria</taxon>
        <taxon>Thermotogati</taxon>
        <taxon>Synergistota</taxon>
        <taxon>Synergistia</taxon>
        <taxon>Synergistales</taxon>
        <taxon>Aminobacteriaceae</taxon>
        <taxon>Fretibacterium</taxon>
    </lineage>
</organism>
<dbReference type="EMBL" id="FP929056">
    <property type="protein sequence ID" value="CBL29041.1"/>
    <property type="molecule type" value="Genomic_DNA"/>
</dbReference>
<dbReference type="KEGG" id="sbr:SY1_24120"/>
<sequence length="186" mass="21134">MVSHNQRDIVKSPDAQQFTFSTSITNHALFAHFVTFLNLYVFLCRNAEKGYITTKASANIRCTESNSGAKHTGELSVVTATVCGSGLWIGSGRGRYRQCVKFSHQTDSWPVKKTMKVAFNTCDGQVLLRLQSQRPHFFCKLARRPMFLKAQFSMAPEVISKRNKFIAMAIDNLTNPFFYFFHVYPS</sequence>
<reference evidence="1 2" key="2">
    <citation type="submission" date="2010-03" db="EMBL/GenBank/DDBJ databases">
        <authorList>
            <person name="Pajon A."/>
        </authorList>
    </citation>
    <scope>NUCLEOTIDE SEQUENCE [LARGE SCALE GENOMIC DNA]</scope>
    <source>
        <strain evidence="1 2">SGP1</strain>
    </source>
</reference>